<dbReference type="AlphaFoldDB" id="A0A1G6QLX2"/>
<proteinExistence type="predicted"/>
<dbReference type="OrthoDB" id="5178774at2"/>
<gene>
    <name evidence="1" type="ORF">SAMN05216174_105375</name>
</gene>
<dbReference type="RefSeq" id="WP_091450383.1">
    <property type="nucleotide sequence ID" value="NZ_FMZZ01000005.1"/>
</dbReference>
<name>A0A1G6QLX2_9PSEU</name>
<dbReference type="SUPFAM" id="SSF55961">
    <property type="entry name" value="Bet v1-like"/>
    <property type="match status" value="1"/>
</dbReference>
<dbReference type="InterPro" id="IPR023393">
    <property type="entry name" value="START-like_dom_sf"/>
</dbReference>
<protein>
    <recommendedName>
        <fullName evidence="3">DUF2505 domain-containing protein</fullName>
    </recommendedName>
</protein>
<evidence type="ECO:0000313" key="2">
    <source>
        <dbReference type="Proteomes" id="UP000199501"/>
    </source>
</evidence>
<evidence type="ECO:0008006" key="3">
    <source>
        <dbReference type="Google" id="ProtNLM"/>
    </source>
</evidence>
<organism evidence="1 2">
    <name type="scientific">Actinokineospora iranica</name>
    <dbReference type="NCBI Taxonomy" id="1271860"/>
    <lineage>
        <taxon>Bacteria</taxon>
        <taxon>Bacillati</taxon>
        <taxon>Actinomycetota</taxon>
        <taxon>Actinomycetes</taxon>
        <taxon>Pseudonocardiales</taxon>
        <taxon>Pseudonocardiaceae</taxon>
        <taxon>Actinokineospora</taxon>
    </lineage>
</organism>
<evidence type="ECO:0000313" key="1">
    <source>
        <dbReference type="EMBL" id="SDC93369.1"/>
    </source>
</evidence>
<sequence>MPSRIEHRAEFTAPASRVHAALVDRAFLDERLRVLGGKGAELTAYETTGDGVSYSLRQGLEASRLPSVVRTVAKGDLVVERTETWSPDGSRFEGTTTAAVAGMPGEIKGRFRLTDTPTGSEWRTDAEVKVKIPLIGGKIESVIAEQVRKLLASEAEFAATWLADHPE</sequence>
<dbReference type="InterPro" id="IPR019639">
    <property type="entry name" value="DUF2505"/>
</dbReference>
<dbReference type="Proteomes" id="UP000199501">
    <property type="component" value="Unassembled WGS sequence"/>
</dbReference>
<dbReference type="EMBL" id="FMZZ01000005">
    <property type="protein sequence ID" value="SDC93369.1"/>
    <property type="molecule type" value="Genomic_DNA"/>
</dbReference>
<dbReference type="Gene3D" id="3.30.530.20">
    <property type="match status" value="1"/>
</dbReference>
<accession>A0A1G6QLX2</accession>
<reference evidence="2" key="1">
    <citation type="submission" date="2016-10" db="EMBL/GenBank/DDBJ databases">
        <authorList>
            <person name="Varghese N."/>
            <person name="Submissions S."/>
        </authorList>
    </citation>
    <scope>NUCLEOTIDE SEQUENCE [LARGE SCALE GENOMIC DNA]</scope>
    <source>
        <strain evidence="2">IBRC-M 10403</strain>
    </source>
</reference>
<keyword evidence="2" id="KW-1185">Reference proteome</keyword>
<dbReference type="Pfam" id="PF10698">
    <property type="entry name" value="DUF2505"/>
    <property type="match status" value="1"/>
</dbReference>
<dbReference type="STRING" id="1271860.SAMN05216174_105375"/>